<evidence type="ECO:0000256" key="2">
    <source>
        <dbReference type="ARBA" id="ARBA00023002"/>
    </source>
</evidence>
<keyword evidence="2" id="KW-0560">Oxidoreductase</keyword>
<sequence length="251" mass="25081">MPTAVVTGAGRGIGRAVAARLAADGAEVVAVDADAASVTEVAERIGGRAVVCDIADEDAVAALAGSIDRLDVLVNNAGIWRSATLDDSSRDDVDAVLRVNVVGTWQLTRALAGRFGPDGGAIVNLTSVLAEVGGAGRGVYPASKAAVVALTKQMAVEYAPRRIRANAVGPGLVVTEGTAGEFADPGLQQAIGSAMPLGRLGTPEDIAGAVAFLAGPDAAYVTGQALYVDGGWGVNGSAFIANAVLGYIQSL</sequence>
<dbReference type="CDD" id="cd05233">
    <property type="entry name" value="SDR_c"/>
    <property type="match status" value="1"/>
</dbReference>
<dbReference type="PANTHER" id="PTHR42760">
    <property type="entry name" value="SHORT-CHAIN DEHYDROGENASES/REDUCTASES FAMILY MEMBER"/>
    <property type="match status" value="1"/>
</dbReference>
<dbReference type="OrthoDB" id="9803333at2"/>
<dbReference type="AlphaFoldDB" id="A0A2G5PIG8"/>
<dbReference type="InterPro" id="IPR020904">
    <property type="entry name" value="Sc_DH/Rdtase_CS"/>
</dbReference>
<dbReference type="RefSeq" id="WP_090588868.1">
    <property type="nucleotide sequence ID" value="NZ_PDCN02000001.1"/>
</dbReference>
<protein>
    <submittedName>
        <fullName evidence="4">NAD(P)-dependent oxidoreductase</fullName>
    </submittedName>
</protein>
<dbReference type="PANTHER" id="PTHR42760:SF40">
    <property type="entry name" value="3-OXOACYL-[ACYL-CARRIER-PROTEIN] REDUCTASE, CHLOROPLASTIC"/>
    <property type="match status" value="1"/>
</dbReference>
<dbReference type="GO" id="GO:0030497">
    <property type="term" value="P:fatty acid elongation"/>
    <property type="evidence" value="ECO:0007669"/>
    <property type="project" value="TreeGrafter"/>
</dbReference>
<dbReference type="PRINTS" id="PR00080">
    <property type="entry name" value="SDRFAMILY"/>
</dbReference>
<evidence type="ECO:0000313" key="4">
    <source>
        <dbReference type="EMBL" id="PIB77774.1"/>
    </source>
</evidence>
<dbReference type="EMBL" id="PDCN02000001">
    <property type="protein sequence ID" value="PIB77774.1"/>
    <property type="molecule type" value="Genomic_DNA"/>
</dbReference>
<dbReference type="InterPro" id="IPR002347">
    <property type="entry name" value="SDR_fam"/>
</dbReference>
<dbReference type="Pfam" id="PF13561">
    <property type="entry name" value="adh_short_C2"/>
    <property type="match status" value="1"/>
</dbReference>
<dbReference type="InterPro" id="IPR036291">
    <property type="entry name" value="NAD(P)-bd_dom_sf"/>
</dbReference>
<dbReference type="Gene3D" id="3.40.50.720">
    <property type="entry name" value="NAD(P)-binding Rossmann-like Domain"/>
    <property type="match status" value="1"/>
</dbReference>
<reference evidence="4 5" key="1">
    <citation type="journal article" date="2017" name="Infect. Genet. Evol.">
        <title>The new phylogeny of the genus Mycobacterium: The old and the news.</title>
        <authorList>
            <person name="Tortoli E."/>
            <person name="Fedrizzi T."/>
            <person name="Meehan C.J."/>
            <person name="Trovato A."/>
            <person name="Grottola A."/>
            <person name="Giacobazzi E."/>
            <person name="Serpini G.F."/>
            <person name="Tagliazucchi S."/>
            <person name="Fabio A."/>
            <person name="Bettua C."/>
            <person name="Bertorelli R."/>
            <person name="Frascaro F."/>
            <person name="De Sanctis V."/>
            <person name="Pecorari M."/>
            <person name="Jousson O."/>
            <person name="Segata N."/>
            <person name="Cirillo D.M."/>
        </authorList>
    </citation>
    <scope>NUCLEOTIDE SEQUENCE [LARGE SCALE GENOMIC DNA]</scope>
    <source>
        <strain evidence="4 5">CIP1034565</strain>
    </source>
</reference>
<dbReference type="SMART" id="SM00822">
    <property type="entry name" value="PKS_KR"/>
    <property type="match status" value="1"/>
</dbReference>
<dbReference type="STRING" id="85968.GCA_900073015_01485"/>
<accession>A0A2G5PIG8</accession>
<keyword evidence="5" id="KW-1185">Reference proteome</keyword>
<comment type="similarity">
    <text evidence="1">Belongs to the short-chain dehydrogenases/reductases (SDR) family.</text>
</comment>
<proteinExistence type="inferred from homology"/>
<evidence type="ECO:0000259" key="3">
    <source>
        <dbReference type="SMART" id="SM00822"/>
    </source>
</evidence>
<dbReference type="FunFam" id="3.40.50.720:FF:000084">
    <property type="entry name" value="Short-chain dehydrogenase reductase"/>
    <property type="match status" value="1"/>
</dbReference>
<dbReference type="InterPro" id="IPR057326">
    <property type="entry name" value="KR_dom"/>
</dbReference>
<dbReference type="Proteomes" id="UP000230551">
    <property type="component" value="Unassembled WGS sequence"/>
</dbReference>
<dbReference type="PROSITE" id="PS00061">
    <property type="entry name" value="ADH_SHORT"/>
    <property type="match status" value="1"/>
</dbReference>
<dbReference type="SUPFAM" id="SSF51735">
    <property type="entry name" value="NAD(P)-binding Rossmann-fold domains"/>
    <property type="match status" value="1"/>
</dbReference>
<evidence type="ECO:0000313" key="5">
    <source>
        <dbReference type="Proteomes" id="UP000230551"/>
    </source>
</evidence>
<dbReference type="GO" id="GO:0016616">
    <property type="term" value="F:oxidoreductase activity, acting on the CH-OH group of donors, NAD or NADP as acceptor"/>
    <property type="evidence" value="ECO:0007669"/>
    <property type="project" value="TreeGrafter"/>
</dbReference>
<dbReference type="PRINTS" id="PR00081">
    <property type="entry name" value="GDHRDH"/>
</dbReference>
<organism evidence="4 5">
    <name type="scientific">Mycolicibacterium brumae</name>
    <dbReference type="NCBI Taxonomy" id="85968"/>
    <lineage>
        <taxon>Bacteria</taxon>
        <taxon>Bacillati</taxon>
        <taxon>Actinomycetota</taxon>
        <taxon>Actinomycetes</taxon>
        <taxon>Mycobacteriales</taxon>
        <taxon>Mycobacteriaceae</taxon>
        <taxon>Mycolicibacterium</taxon>
    </lineage>
</organism>
<name>A0A2G5PIG8_9MYCO</name>
<comment type="caution">
    <text evidence="4">The sequence shown here is derived from an EMBL/GenBank/DDBJ whole genome shotgun (WGS) entry which is preliminary data.</text>
</comment>
<feature type="domain" description="Ketoreductase" evidence="3">
    <location>
        <begin position="2"/>
        <end position="185"/>
    </location>
</feature>
<gene>
    <name evidence="4" type="ORF">CQY22_001810</name>
</gene>
<evidence type="ECO:0000256" key="1">
    <source>
        <dbReference type="ARBA" id="ARBA00006484"/>
    </source>
</evidence>